<feature type="binding site" evidence="14">
    <location>
        <position position="140"/>
    </location>
    <ligand>
        <name>sn-glycerol 3-phosphate</name>
        <dbReference type="ChEBI" id="CHEBI:57597"/>
    </ligand>
</feature>
<dbReference type="SUPFAM" id="SSF51735">
    <property type="entry name" value="NAD(P)-binding Rossmann-fold domains"/>
    <property type="match status" value="1"/>
</dbReference>
<feature type="binding site" evidence="14">
    <location>
        <position position="283"/>
    </location>
    <ligand>
        <name>NADPH</name>
        <dbReference type="ChEBI" id="CHEBI:57783"/>
    </ligand>
</feature>
<feature type="domain" description="Glycerol-3-phosphate dehydrogenase NAD-dependent N-terminal" evidence="19">
    <location>
        <begin position="4"/>
        <end position="163"/>
    </location>
</feature>
<comment type="caution">
    <text evidence="22">The sequence shown here is derived from an EMBL/GenBank/DDBJ whole genome shotgun (WGS) entry which is preliminary data.</text>
</comment>
<keyword evidence="9 14" id="KW-1208">Phospholipid metabolism</keyword>
<dbReference type="PIRSF" id="PIRSF000114">
    <property type="entry name" value="Glycerol-3-P_dh"/>
    <property type="match status" value="1"/>
</dbReference>
<evidence type="ECO:0000256" key="15">
    <source>
        <dbReference type="PIRSR" id="PIRSR000114-1"/>
    </source>
</evidence>
<protein>
    <recommendedName>
        <fullName evidence="12 14">Glycerol-3-phosphate dehydrogenase [NAD(P)+]</fullName>
        <ecNumber evidence="11 14">1.1.1.94</ecNumber>
    </recommendedName>
    <alternativeName>
        <fullName evidence="14">NAD(P)(+)-dependent glycerol-3-phosphate dehydrogenase</fullName>
    </alternativeName>
    <alternativeName>
        <fullName evidence="13 14">NAD(P)H-dependent dihydroxyacetone-phosphate reductase</fullName>
    </alternativeName>
</protein>
<dbReference type="GO" id="GO:0005975">
    <property type="term" value="P:carbohydrate metabolic process"/>
    <property type="evidence" value="ECO:0007669"/>
    <property type="project" value="InterPro"/>
</dbReference>
<dbReference type="GO" id="GO:0006650">
    <property type="term" value="P:glycerophospholipid metabolic process"/>
    <property type="evidence" value="ECO:0007669"/>
    <property type="project" value="UniProtKB-UniRule"/>
</dbReference>
<dbReference type="FunFam" id="3.40.50.720:FF:000019">
    <property type="entry name" value="Glycerol-3-phosphate dehydrogenase [NAD(P)+]"/>
    <property type="match status" value="1"/>
</dbReference>
<comment type="catalytic activity">
    <reaction evidence="14">
        <text>sn-glycerol 3-phosphate + NAD(+) = dihydroxyacetone phosphate + NADH + H(+)</text>
        <dbReference type="Rhea" id="RHEA:11092"/>
        <dbReference type="ChEBI" id="CHEBI:15378"/>
        <dbReference type="ChEBI" id="CHEBI:57540"/>
        <dbReference type="ChEBI" id="CHEBI:57597"/>
        <dbReference type="ChEBI" id="CHEBI:57642"/>
        <dbReference type="ChEBI" id="CHEBI:57945"/>
        <dbReference type="EC" id="1.1.1.94"/>
    </reaction>
</comment>
<keyword evidence="2 14" id="KW-0444">Lipid biosynthesis</keyword>
<dbReference type="Proteomes" id="UP000589373">
    <property type="component" value="Unassembled WGS sequence"/>
</dbReference>
<dbReference type="GO" id="GO:0046168">
    <property type="term" value="P:glycerol-3-phosphate catabolic process"/>
    <property type="evidence" value="ECO:0007669"/>
    <property type="project" value="InterPro"/>
</dbReference>
<dbReference type="EMBL" id="FOQC01000001">
    <property type="protein sequence ID" value="SFH47899.1"/>
    <property type="molecule type" value="Genomic_DNA"/>
</dbReference>
<dbReference type="Gene3D" id="1.10.1040.10">
    <property type="entry name" value="N-(1-d-carboxylethyl)-l-norvaline Dehydrogenase, domain 2"/>
    <property type="match status" value="1"/>
</dbReference>
<evidence type="ECO:0000313" key="26">
    <source>
        <dbReference type="Proteomes" id="UP000589373"/>
    </source>
</evidence>
<feature type="binding site" evidence="17">
    <location>
        <begin position="9"/>
        <end position="14"/>
    </location>
    <ligand>
        <name>NAD(+)</name>
        <dbReference type="ChEBI" id="CHEBI:57540"/>
    </ligand>
</feature>
<dbReference type="InterPro" id="IPR006168">
    <property type="entry name" value="G3P_DH_NAD-dep"/>
</dbReference>
<dbReference type="PRINTS" id="PR00077">
    <property type="entry name" value="GPDHDRGNASE"/>
</dbReference>
<comment type="subcellular location">
    <subcellularLocation>
        <location evidence="14">Cytoplasm</location>
    </subcellularLocation>
</comment>
<dbReference type="NCBIfam" id="NF000940">
    <property type="entry name" value="PRK00094.1-2"/>
    <property type="match status" value="1"/>
</dbReference>
<organism evidence="22 26">
    <name type="scientific">Trichococcus flocculiformis</name>
    <dbReference type="NCBI Taxonomy" id="82803"/>
    <lineage>
        <taxon>Bacteria</taxon>
        <taxon>Bacillati</taxon>
        <taxon>Bacillota</taxon>
        <taxon>Bacilli</taxon>
        <taxon>Lactobacillales</taxon>
        <taxon>Carnobacteriaceae</taxon>
        <taxon>Trichococcus</taxon>
    </lineage>
</organism>
<feature type="binding site" evidence="14">
    <location>
        <position position="259"/>
    </location>
    <ligand>
        <name>sn-glycerol 3-phosphate</name>
        <dbReference type="ChEBI" id="CHEBI:57597"/>
    </ligand>
</feature>
<keyword evidence="24" id="KW-1185">Reference proteome</keyword>
<dbReference type="PROSITE" id="PS00957">
    <property type="entry name" value="NAD_G3PDH"/>
    <property type="match status" value="1"/>
</dbReference>
<dbReference type="PANTHER" id="PTHR11728">
    <property type="entry name" value="GLYCEROL-3-PHOSPHATE DEHYDROGENASE"/>
    <property type="match status" value="1"/>
</dbReference>
<evidence type="ECO:0000259" key="20">
    <source>
        <dbReference type="Pfam" id="PF07479"/>
    </source>
</evidence>
<feature type="binding site" evidence="16">
    <location>
        <position position="109"/>
    </location>
    <ligand>
        <name>substrate</name>
    </ligand>
</feature>
<keyword evidence="7 14" id="KW-0443">Lipid metabolism</keyword>
<keyword evidence="6 14" id="KW-0520">NAD</keyword>
<evidence type="ECO:0000256" key="12">
    <source>
        <dbReference type="ARBA" id="ARBA00069372"/>
    </source>
</evidence>
<feature type="binding site" evidence="14">
    <location>
        <position position="258"/>
    </location>
    <ligand>
        <name>sn-glycerol 3-phosphate</name>
        <dbReference type="ChEBI" id="CHEBI:57597"/>
    </ligand>
</feature>
<evidence type="ECO:0000256" key="9">
    <source>
        <dbReference type="ARBA" id="ARBA00023264"/>
    </source>
</evidence>
<dbReference type="GO" id="GO:0005829">
    <property type="term" value="C:cytosol"/>
    <property type="evidence" value="ECO:0007669"/>
    <property type="project" value="TreeGrafter"/>
</dbReference>
<keyword evidence="5 14" id="KW-0560">Oxidoreductase</keyword>
<dbReference type="HAMAP" id="MF_00394">
    <property type="entry name" value="NAD_Glyc3P_dehydrog"/>
    <property type="match status" value="1"/>
</dbReference>
<evidence type="ECO:0000256" key="8">
    <source>
        <dbReference type="ARBA" id="ARBA00023209"/>
    </source>
</evidence>
<feature type="domain" description="Glycerol-3-phosphate dehydrogenase NAD-dependent C-terminal" evidence="20">
    <location>
        <begin position="184"/>
        <end position="325"/>
    </location>
</feature>
<dbReference type="GO" id="GO:0008654">
    <property type="term" value="P:phospholipid biosynthetic process"/>
    <property type="evidence" value="ECO:0007669"/>
    <property type="project" value="UniProtKB-KW"/>
</dbReference>
<dbReference type="RefSeq" id="WP_086988680.1">
    <property type="nucleotide sequence ID" value="NZ_FJMZ01000009.1"/>
</dbReference>
<feature type="binding site" evidence="14">
    <location>
        <position position="142"/>
    </location>
    <ligand>
        <name>sn-glycerol 3-phosphate</name>
        <dbReference type="ChEBI" id="CHEBI:57597"/>
    </ligand>
</feature>
<comment type="similarity">
    <text evidence="1 14 18">Belongs to the NAD-dependent glycerol-3-phosphate dehydrogenase family.</text>
</comment>
<evidence type="ECO:0000256" key="11">
    <source>
        <dbReference type="ARBA" id="ARBA00066687"/>
    </source>
</evidence>
<keyword evidence="8 14" id="KW-0594">Phospholipid biosynthesis</keyword>
<dbReference type="OrthoDB" id="9812273at2"/>
<reference evidence="21 24" key="1">
    <citation type="submission" date="2016-02" db="EMBL/GenBank/DDBJ databases">
        <authorList>
            <person name="Strepis N."/>
        </authorList>
    </citation>
    <scope>NUCLEOTIDE SEQUENCE [LARGE SCALE GENOMIC DNA]</scope>
    <source>
        <strain evidence="21">Trichococcus flocculiformis</strain>
    </source>
</reference>
<dbReference type="EMBL" id="FJMZ01000009">
    <property type="protein sequence ID" value="CZQ89662.1"/>
    <property type="molecule type" value="Genomic_DNA"/>
</dbReference>
<dbReference type="GO" id="GO:0051287">
    <property type="term" value="F:NAD binding"/>
    <property type="evidence" value="ECO:0007669"/>
    <property type="project" value="InterPro"/>
</dbReference>
<evidence type="ECO:0000256" key="17">
    <source>
        <dbReference type="PIRSR" id="PIRSR000114-3"/>
    </source>
</evidence>
<dbReference type="EMBL" id="JAAZCD010000027">
    <property type="protein sequence ID" value="NLD30859.1"/>
    <property type="molecule type" value="Genomic_DNA"/>
</dbReference>
<evidence type="ECO:0000313" key="23">
    <source>
        <dbReference type="EMBL" id="SFH47899.1"/>
    </source>
</evidence>
<evidence type="ECO:0000256" key="16">
    <source>
        <dbReference type="PIRSR" id="PIRSR000114-2"/>
    </source>
</evidence>
<feature type="binding site" evidence="14">
    <location>
        <position position="109"/>
    </location>
    <ligand>
        <name>NADPH</name>
        <dbReference type="ChEBI" id="CHEBI:57783"/>
    </ligand>
</feature>
<accession>A0A143YFQ1</accession>
<feature type="binding site" evidence="14">
    <location>
        <position position="285"/>
    </location>
    <ligand>
        <name>NADPH</name>
        <dbReference type="ChEBI" id="CHEBI:57783"/>
    </ligand>
</feature>
<dbReference type="InterPro" id="IPR006109">
    <property type="entry name" value="G3P_DH_NAD-dep_C"/>
</dbReference>
<name>A0A143YFQ1_9LACT</name>
<evidence type="ECO:0000256" key="14">
    <source>
        <dbReference type="HAMAP-Rule" id="MF_00394"/>
    </source>
</evidence>
<feature type="active site" description="Proton acceptor" evidence="14 15">
    <location>
        <position position="195"/>
    </location>
</feature>
<dbReference type="InterPro" id="IPR013328">
    <property type="entry name" value="6PGD_dom2"/>
</dbReference>
<reference evidence="23 25" key="2">
    <citation type="submission" date="2016-10" db="EMBL/GenBank/DDBJ databases">
        <authorList>
            <person name="Varghese N."/>
            <person name="Submissions S."/>
        </authorList>
    </citation>
    <scope>NUCLEOTIDE SEQUENCE [LARGE SCALE GENOMIC DNA]</scope>
    <source>
        <strain evidence="23 25">DSM 2094</strain>
    </source>
</reference>
<dbReference type="Gene3D" id="3.40.50.720">
    <property type="entry name" value="NAD(P)-binding Rossmann-like Domain"/>
    <property type="match status" value="1"/>
</dbReference>
<dbReference type="STRING" id="82803.SAMN04488048_10749"/>
<reference evidence="22 26" key="3">
    <citation type="journal article" date="2020" name="Biotechnol. Biofuels">
        <title>New insights from the biogas microbiome by comprehensive genome-resolved metagenomics of nearly 1600 species originating from multiple anaerobic digesters.</title>
        <authorList>
            <person name="Campanaro S."/>
            <person name="Treu L."/>
            <person name="Rodriguez-R L.M."/>
            <person name="Kovalovszki A."/>
            <person name="Ziels R.M."/>
            <person name="Maus I."/>
            <person name="Zhu X."/>
            <person name="Kougias P.G."/>
            <person name="Basile A."/>
            <person name="Luo G."/>
            <person name="Schluter A."/>
            <person name="Konstantinidis K.T."/>
            <person name="Angelidaki I."/>
        </authorList>
    </citation>
    <scope>NUCLEOTIDE SEQUENCE [LARGE SCALE GENOMIC DNA]</scope>
    <source>
        <strain evidence="22">AS07pgkLD_105</strain>
    </source>
</reference>
<evidence type="ECO:0000256" key="3">
    <source>
        <dbReference type="ARBA" id="ARBA00022741"/>
    </source>
</evidence>
<dbReference type="SUPFAM" id="SSF48179">
    <property type="entry name" value="6-phosphogluconate dehydrogenase C-terminal domain-like"/>
    <property type="match status" value="1"/>
</dbReference>
<gene>
    <name evidence="14" type="primary">gpsA</name>
    <name evidence="22" type="ORF">GX662_01165</name>
    <name evidence="23" type="ORF">SAMN04488507_1001181</name>
    <name evidence="21" type="ORF">TFLO_1140</name>
</gene>
<evidence type="ECO:0000313" key="21">
    <source>
        <dbReference type="EMBL" id="CZQ89662.1"/>
    </source>
</evidence>
<feature type="binding site" evidence="14">
    <location>
        <position position="259"/>
    </location>
    <ligand>
        <name>NADPH</name>
        <dbReference type="ChEBI" id="CHEBI:57783"/>
    </ligand>
</feature>
<evidence type="ECO:0000313" key="25">
    <source>
        <dbReference type="Proteomes" id="UP000199686"/>
    </source>
</evidence>
<keyword evidence="14" id="KW-0963">Cytoplasm</keyword>
<feature type="binding site" evidence="16">
    <location>
        <begin position="259"/>
        <end position="260"/>
    </location>
    <ligand>
        <name>substrate</name>
    </ligand>
</feature>
<feature type="binding site" evidence="14">
    <location>
        <position position="50"/>
    </location>
    <ligand>
        <name>NADPH</name>
        <dbReference type="ChEBI" id="CHEBI:57783"/>
    </ligand>
</feature>
<dbReference type="NCBIfam" id="NF000942">
    <property type="entry name" value="PRK00094.1-4"/>
    <property type="match status" value="1"/>
</dbReference>
<comment type="function">
    <text evidence="14">Catalyzes the reduction of the glycolytic intermediate dihydroxyacetone phosphate (DHAP) to sn-glycerol 3-phosphate (G3P), the key precursor for phospholipid synthesis.</text>
</comment>
<dbReference type="UniPathway" id="UPA00940"/>
<evidence type="ECO:0000256" key="1">
    <source>
        <dbReference type="ARBA" id="ARBA00011009"/>
    </source>
</evidence>
<dbReference type="GO" id="GO:0046167">
    <property type="term" value="P:glycerol-3-phosphate biosynthetic process"/>
    <property type="evidence" value="ECO:0007669"/>
    <property type="project" value="UniProtKB-UniRule"/>
</dbReference>
<feature type="binding site" evidence="14">
    <location>
        <position position="13"/>
    </location>
    <ligand>
        <name>NADPH</name>
        <dbReference type="ChEBI" id="CHEBI:57783"/>
    </ligand>
</feature>
<dbReference type="GO" id="GO:0047952">
    <property type="term" value="F:glycerol-3-phosphate dehydrogenase [NAD(P)+] activity"/>
    <property type="evidence" value="ECO:0007669"/>
    <property type="project" value="UniProtKB-UniRule"/>
</dbReference>
<feature type="binding site" evidence="14">
    <location>
        <position position="12"/>
    </location>
    <ligand>
        <name>NADPH</name>
        <dbReference type="ChEBI" id="CHEBI:57783"/>
    </ligand>
</feature>
<dbReference type="Pfam" id="PF01210">
    <property type="entry name" value="NAD_Gly3P_dh_N"/>
    <property type="match status" value="1"/>
</dbReference>
<feature type="binding site" evidence="14">
    <location>
        <position position="195"/>
    </location>
    <ligand>
        <name>sn-glycerol 3-phosphate</name>
        <dbReference type="ChEBI" id="CHEBI:57597"/>
    </ligand>
</feature>
<evidence type="ECO:0000256" key="4">
    <source>
        <dbReference type="ARBA" id="ARBA00022857"/>
    </source>
</evidence>
<comment type="pathway">
    <text evidence="14">Membrane lipid metabolism; glycerophospholipid metabolism.</text>
</comment>
<evidence type="ECO:0000256" key="6">
    <source>
        <dbReference type="ARBA" id="ARBA00023027"/>
    </source>
</evidence>
<dbReference type="Pfam" id="PF07479">
    <property type="entry name" value="NAD_Gly3P_dh_C"/>
    <property type="match status" value="1"/>
</dbReference>
<evidence type="ECO:0000256" key="18">
    <source>
        <dbReference type="RuleBase" id="RU000437"/>
    </source>
</evidence>
<dbReference type="InterPro" id="IPR011128">
    <property type="entry name" value="G3P_DH_NAD-dep_N"/>
</dbReference>
<dbReference type="InterPro" id="IPR008927">
    <property type="entry name" value="6-PGluconate_DH-like_C_sf"/>
</dbReference>
<evidence type="ECO:0000256" key="10">
    <source>
        <dbReference type="ARBA" id="ARBA00052716"/>
    </source>
</evidence>
<feature type="binding site" evidence="14">
    <location>
        <position position="144"/>
    </location>
    <ligand>
        <name>NADPH</name>
        <dbReference type="ChEBI" id="CHEBI:57783"/>
    </ligand>
</feature>
<dbReference type="AlphaFoldDB" id="A0A143YFQ1"/>
<evidence type="ECO:0000256" key="5">
    <source>
        <dbReference type="ARBA" id="ARBA00023002"/>
    </source>
</evidence>
<feature type="binding site" evidence="14">
    <location>
        <position position="248"/>
    </location>
    <ligand>
        <name>sn-glycerol 3-phosphate</name>
        <dbReference type="ChEBI" id="CHEBI:57597"/>
    </ligand>
</feature>
<keyword evidence="4 14" id="KW-0521">NADP</keyword>
<evidence type="ECO:0000313" key="22">
    <source>
        <dbReference type="EMBL" id="NLD30859.1"/>
    </source>
</evidence>
<evidence type="ECO:0000256" key="2">
    <source>
        <dbReference type="ARBA" id="ARBA00022516"/>
    </source>
</evidence>
<comment type="caution">
    <text evidence="14">Lacks conserved residue(s) required for the propagation of feature annotation.</text>
</comment>
<feature type="binding site" evidence="17">
    <location>
        <position position="259"/>
    </location>
    <ligand>
        <name>NAD(+)</name>
        <dbReference type="ChEBI" id="CHEBI:57540"/>
    </ligand>
</feature>
<proteinExistence type="inferred from homology"/>
<evidence type="ECO:0000259" key="19">
    <source>
        <dbReference type="Pfam" id="PF01210"/>
    </source>
</evidence>
<feature type="binding site" evidence="14">
    <location>
        <position position="109"/>
    </location>
    <ligand>
        <name>sn-glycerol 3-phosphate</name>
        <dbReference type="ChEBI" id="CHEBI:57597"/>
    </ligand>
</feature>
<dbReference type="Proteomes" id="UP000195947">
    <property type="component" value="Unassembled WGS sequence"/>
</dbReference>
<dbReference type="NCBIfam" id="NF000941">
    <property type="entry name" value="PRK00094.1-3"/>
    <property type="match status" value="1"/>
</dbReference>
<feature type="binding site" evidence="14">
    <location>
        <position position="260"/>
    </location>
    <ligand>
        <name>sn-glycerol 3-phosphate</name>
        <dbReference type="ChEBI" id="CHEBI:57597"/>
    </ligand>
</feature>
<dbReference type="PANTHER" id="PTHR11728:SF1">
    <property type="entry name" value="GLYCEROL-3-PHOSPHATE DEHYDROGENASE [NAD(+)] 2, CHLOROPLASTIC"/>
    <property type="match status" value="1"/>
</dbReference>
<comment type="catalytic activity">
    <reaction evidence="10">
        <text>sn-glycerol 3-phosphate + NADP(+) = dihydroxyacetone phosphate + NADPH + H(+)</text>
        <dbReference type="Rhea" id="RHEA:11096"/>
        <dbReference type="ChEBI" id="CHEBI:15378"/>
        <dbReference type="ChEBI" id="CHEBI:57597"/>
        <dbReference type="ChEBI" id="CHEBI:57642"/>
        <dbReference type="ChEBI" id="CHEBI:57783"/>
        <dbReference type="ChEBI" id="CHEBI:58349"/>
        <dbReference type="EC" id="1.1.1.94"/>
    </reaction>
    <physiologicalReaction direction="right-to-left" evidence="10">
        <dbReference type="Rhea" id="RHEA:11098"/>
    </physiologicalReaction>
</comment>
<feature type="binding site" evidence="17">
    <location>
        <position position="144"/>
    </location>
    <ligand>
        <name>NAD(+)</name>
        <dbReference type="ChEBI" id="CHEBI:57540"/>
    </ligand>
</feature>
<sequence length="348" mass="37680">MRQKVAVLGAGSWGTALSMVLDENGHEVRLWGNDPQQIKEINEQHTNEHYLPGAKLSESIVAYTDLKAAIGDADALLFVLPTKAIRVVAKEVASLLDGQTRPHLIHASKGLEQDTHKRISVIIQEEIPTEKYDSLVVLSGPSHAEEVAKKDITTITAASQDEEDAAYVQKLFMNPYFRVYRNTDVIGVELGAALKNIIAVGAGALHGLGYGDNAKAALMTRGLAEISRLGIAFGADPMTFFGLSGVGDLIVTGTSRHSRNWRAGDLIGKGQDLDEVLNNMGMVVEGVATTKAAYELAQEKGIEMPITEAIYKVLYEKVDVKKAIEELMLREGKAEQSSQNVEKGSQSI</sequence>
<dbReference type="InterPro" id="IPR036291">
    <property type="entry name" value="NAD(P)-bd_dom_sf"/>
</dbReference>
<dbReference type="FunFam" id="1.10.1040.10:FF:000001">
    <property type="entry name" value="Glycerol-3-phosphate dehydrogenase [NAD(P)+]"/>
    <property type="match status" value="1"/>
</dbReference>
<evidence type="ECO:0000256" key="7">
    <source>
        <dbReference type="ARBA" id="ARBA00023098"/>
    </source>
</evidence>
<keyword evidence="3 14" id="KW-0547">Nucleotide-binding</keyword>
<evidence type="ECO:0000313" key="24">
    <source>
        <dbReference type="Proteomes" id="UP000195947"/>
    </source>
</evidence>
<dbReference type="EC" id="1.1.1.94" evidence="11 14"/>
<evidence type="ECO:0000256" key="13">
    <source>
        <dbReference type="ARBA" id="ARBA00080511"/>
    </source>
</evidence>
<dbReference type="Proteomes" id="UP000199686">
    <property type="component" value="Unassembled WGS sequence"/>
</dbReference>